<keyword evidence="7 11" id="KW-1133">Transmembrane helix</keyword>
<name>A0A0K9GWW2_9BACI</name>
<feature type="compositionally biased region" description="Basic residues" evidence="10">
    <location>
        <begin position="1"/>
        <end position="18"/>
    </location>
</feature>
<dbReference type="InterPro" id="IPR042094">
    <property type="entry name" value="T2SS_GspF_sf"/>
</dbReference>
<gene>
    <name evidence="13" type="ORF">AC625_17530</name>
</gene>
<dbReference type="GO" id="GO:0009306">
    <property type="term" value="P:protein secretion"/>
    <property type="evidence" value="ECO:0007669"/>
    <property type="project" value="InterPro"/>
</dbReference>
<dbReference type="PATRIC" id="fig|1679170.3.peg.3985"/>
<keyword evidence="3 9" id="KW-0813">Transport</keyword>
<evidence type="ECO:0000256" key="9">
    <source>
        <dbReference type="RuleBase" id="RU003923"/>
    </source>
</evidence>
<dbReference type="PROSITE" id="PS00874">
    <property type="entry name" value="T2SP_F"/>
    <property type="match status" value="1"/>
</dbReference>
<evidence type="ECO:0000256" key="4">
    <source>
        <dbReference type="ARBA" id="ARBA00022475"/>
    </source>
</evidence>
<organism evidence="13 14">
    <name type="scientific">Peribacillus loiseleuriae</name>
    <dbReference type="NCBI Taxonomy" id="1679170"/>
    <lineage>
        <taxon>Bacteria</taxon>
        <taxon>Bacillati</taxon>
        <taxon>Bacillota</taxon>
        <taxon>Bacilli</taxon>
        <taxon>Bacillales</taxon>
        <taxon>Bacillaceae</taxon>
        <taxon>Peribacillus</taxon>
    </lineage>
</organism>
<evidence type="ECO:0000256" key="2">
    <source>
        <dbReference type="ARBA" id="ARBA00005745"/>
    </source>
</evidence>
<dbReference type="PANTHER" id="PTHR30012">
    <property type="entry name" value="GENERAL SECRETION PATHWAY PROTEIN"/>
    <property type="match status" value="1"/>
</dbReference>
<evidence type="ECO:0000256" key="8">
    <source>
        <dbReference type="ARBA" id="ARBA00023136"/>
    </source>
</evidence>
<proteinExistence type="inferred from homology"/>
<dbReference type="InterPro" id="IPR018076">
    <property type="entry name" value="T2SS_GspF_dom"/>
</dbReference>
<evidence type="ECO:0000313" key="13">
    <source>
        <dbReference type="EMBL" id="KMY51110.1"/>
    </source>
</evidence>
<dbReference type="OrthoDB" id="9805682at2"/>
<feature type="transmembrane region" description="Helical" evidence="11">
    <location>
        <begin position="168"/>
        <end position="201"/>
    </location>
</feature>
<dbReference type="FunFam" id="1.20.81.30:FF:000001">
    <property type="entry name" value="Type II secretion system protein F"/>
    <property type="match status" value="2"/>
</dbReference>
<evidence type="ECO:0000259" key="12">
    <source>
        <dbReference type="Pfam" id="PF00482"/>
    </source>
</evidence>
<dbReference type="GO" id="GO:0005886">
    <property type="term" value="C:plasma membrane"/>
    <property type="evidence" value="ECO:0007669"/>
    <property type="project" value="UniProtKB-SubCell"/>
</dbReference>
<keyword evidence="8 11" id="KW-0472">Membrane</keyword>
<accession>A0A0K9GWW2</accession>
<feature type="transmembrane region" description="Helical" evidence="11">
    <location>
        <begin position="374"/>
        <end position="398"/>
    </location>
</feature>
<evidence type="ECO:0000313" key="14">
    <source>
        <dbReference type="Proteomes" id="UP000037146"/>
    </source>
</evidence>
<evidence type="ECO:0000256" key="5">
    <source>
        <dbReference type="ARBA" id="ARBA00022519"/>
    </source>
</evidence>
<keyword evidence="4" id="KW-1003">Cell membrane</keyword>
<evidence type="ECO:0000256" key="3">
    <source>
        <dbReference type="ARBA" id="ARBA00022448"/>
    </source>
</evidence>
<dbReference type="Proteomes" id="UP000037146">
    <property type="component" value="Unassembled WGS sequence"/>
</dbReference>
<dbReference type="STRING" id="1679170.AC625_17530"/>
<reference evidence="14" key="1">
    <citation type="submission" date="2015-07" db="EMBL/GenBank/DDBJ databases">
        <title>Genome sequencing project for genomic taxonomy and phylogenomics of Bacillus-like bacteria.</title>
        <authorList>
            <person name="Liu B."/>
            <person name="Wang J."/>
            <person name="Zhu Y."/>
            <person name="Liu G."/>
            <person name="Chen Q."/>
            <person name="Chen Z."/>
            <person name="Lan J."/>
            <person name="Che J."/>
            <person name="Ge C."/>
            <person name="Shi H."/>
            <person name="Pan Z."/>
            <person name="Liu X."/>
        </authorList>
    </citation>
    <scope>NUCLEOTIDE SEQUENCE [LARGE SCALE GENOMIC DNA]</scope>
    <source>
        <strain evidence="14">FJAT-27997</strain>
    </source>
</reference>
<evidence type="ECO:0000256" key="6">
    <source>
        <dbReference type="ARBA" id="ARBA00022692"/>
    </source>
</evidence>
<comment type="similarity">
    <text evidence="2 9">Belongs to the GSP F family.</text>
</comment>
<dbReference type="PANTHER" id="PTHR30012:SF0">
    <property type="entry name" value="TYPE II SECRETION SYSTEM PROTEIN F-RELATED"/>
    <property type="match status" value="1"/>
</dbReference>
<evidence type="ECO:0000256" key="7">
    <source>
        <dbReference type="ARBA" id="ARBA00022989"/>
    </source>
</evidence>
<dbReference type="EMBL" id="LFZW01000001">
    <property type="protein sequence ID" value="KMY51110.1"/>
    <property type="molecule type" value="Genomic_DNA"/>
</dbReference>
<dbReference type="AlphaFoldDB" id="A0A0K9GWW2"/>
<feature type="region of interest" description="Disordered" evidence="10">
    <location>
        <begin position="1"/>
        <end position="22"/>
    </location>
</feature>
<feature type="transmembrane region" description="Helical" evidence="11">
    <location>
        <begin position="221"/>
        <end position="239"/>
    </location>
</feature>
<comment type="subcellular location">
    <subcellularLocation>
        <location evidence="1">Cell inner membrane</location>
        <topology evidence="1">Multi-pass membrane protein</topology>
    </subcellularLocation>
    <subcellularLocation>
        <location evidence="9">Cell membrane</location>
        <topology evidence="9">Multi-pass membrane protein</topology>
    </subcellularLocation>
</comment>
<feature type="domain" description="Type II secretion system protein GspF" evidence="12">
    <location>
        <begin position="272"/>
        <end position="393"/>
    </location>
</feature>
<keyword evidence="6 9" id="KW-0812">Transmembrane</keyword>
<protein>
    <submittedName>
        <fullName evidence="13">Type II secretion system protein F</fullName>
    </submittedName>
</protein>
<evidence type="ECO:0000256" key="1">
    <source>
        <dbReference type="ARBA" id="ARBA00004429"/>
    </source>
</evidence>
<comment type="caution">
    <text evidence="13">The sequence shown here is derived from an EMBL/GenBank/DDBJ whole genome shotgun (WGS) entry which is preliminary data.</text>
</comment>
<feature type="domain" description="Type II secretion system protein GspF" evidence="12">
    <location>
        <begin position="69"/>
        <end position="191"/>
    </location>
</feature>
<keyword evidence="14" id="KW-1185">Reference proteome</keyword>
<keyword evidence="5" id="KW-0997">Cell inner membrane</keyword>
<dbReference type="InterPro" id="IPR003004">
    <property type="entry name" value="GspF/PilC"/>
</dbReference>
<dbReference type="InterPro" id="IPR001992">
    <property type="entry name" value="T2SS_GspF/T4SS_PilC_CS"/>
</dbReference>
<evidence type="ECO:0000256" key="11">
    <source>
        <dbReference type="SAM" id="Phobius"/>
    </source>
</evidence>
<evidence type="ECO:0000256" key="10">
    <source>
        <dbReference type="SAM" id="MobiDB-lite"/>
    </source>
</evidence>
<dbReference type="PRINTS" id="PR00812">
    <property type="entry name" value="BCTERIALGSPF"/>
</dbReference>
<dbReference type="RefSeq" id="WP_049682460.1">
    <property type="nucleotide sequence ID" value="NZ_LFZW01000001.1"/>
</dbReference>
<dbReference type="Gene3D" id="1.20.81.30">
    <property type="entry name" value="Type II secretion system (T2SS), domain F"/>
    <property type="match status" value="2"/>
</dbReference>
<sequence length="402" mass="45650">MPVFHYKGRDRTGRKKQGKMTADTRKEAVARLRETGIAVTSIDELKGILYKEISFGRNKVKNRDFIMYLHQFSTLIKAGISVVEATKILAEQTSSKVLRKTLENIVQSLEEGNPYSEGAEKQRNVFPPLFTNMMRAGEAGGNLEEVLERMAVYFEKQYQTRQKVQTALMYPATVGGVSVVIIIFMLTTIVPTFANMFASFGSELPFFTKLVLNLGGFFERFWWVFLLLAVGLYALIRYLRSNSETKYYLDYWLLRMPIFGQLIQKAEIARMTRTLSSLFKSTVPILQSLTMVEKILGNQVLTKVIKQSRNSIEKGESMAMPMEKHWAFPPMVTQMITVGEKSGTLDVMLEHVADFYEMEVDNATNQMKALIEPFLIIFLAVVVGGIVAAIAIPMFTIFNKIQ</sequence>
<dbReference type="Pfam" id="PF00482">
    <property type="entry name" value="T2SSF"/>
    <property type="match status" value="2"/>
</dbReference>